<dbReference type="STRING" id="1641165.XM38_27295"/>
<proteinExistence type="predicted"/>
<dbReference type="GO" id="GO:0004175">
    <property type="term" value="F:endopeptidase activity"/>
    <property type="evidence" value="ECO:0007669"/>
    <property type="project" value="TreeGrafter"/>
</dbReference>
<sequence>MSDLASPASDPATAGSTRFLVVGYGHPEHRDDGIGAQVVAHLAAKDYAHVTTVAVPSLRPELSGKLAAASHVIFVDACKTEATTPVKVTPIAPYGVETSGSSTPALGHSCDPASLLALTASVYGRVPQAWWIEVPAVDFGPGQELSSLAQAGVAAALAHIEALIQANR</sequence>
<protein>
    <recommendedName>
        <fullName evidence="3">Hydrogenase maturation protease</fullName>
    </recommendedName>
</protein>
<dbReference type="GO" id="GO:0016485">
    <property type="term" value="P:protein processing"/>
    <property type="evidence" value="ECO:0007669"/>
    <property type="project" value="TreeGrafter"/>
</dbReference>
<dbReference type="PANTHER" id="PTHR30302">
    <property type="entry name" value="HYDROGENASE 1 MATURATION PROTEASE"/>
    <property type="match status" value="1"/>
</dbReference>
<dbReference type="Proteomes" id="UP000191901">
    <property type="component" value="Chromosome"/>
</dbReference>
<dbReference type="InterPro" id="IPR023430">
    <property type="entry name" value="Pept_HybD-like_dom_sf"/>
</dbReference>
<gene>
    <name evidence="1" type="ORF">XM38_016920</name>
</gene>
<dbReference type="GO" id="GO:0008047">
    <property type="term" value="F:enzyme activator activity"/>
    <property type="evidence" value="ECO:0007669"/>
    <property type="project" value="InterPro"/>
</dbReference>
<evidence type="ECO:0000313" key="2">
    <source>
        <dbReference type="Proteomes" id="UP000191901"/>
    </source>
</evidence>
<dbReference type="Gene3D" id="3.40.50.1450">
    <property type="entry name" value="HybD-like"/>
    <property type="match status" value="1"/>
</dbReference>
<evidence type="ECO:0000313" key="1">
    <source>
        <dbReference type="EMBL" id="ASC70746.1"/>
    </source>
</evidence>
<accession>A0A1Z3HKF8</accession>
<dbReference type="SUPFAM" id="SSF53163">
    <property type="entry name" value="HybD-like"/>
    <property type="match status" value="1"/>
</dbReference>
<organism evidence="1 2">
    <name type="scientific">Halomicronema hongdechloris C2206</name>
    <dbReference type="NCBI Taxonomy" id="1641165"/>
    <lineage>
        <taxon>Bacteria</taxon>
        <taxon>Bacillati</taxon>
        <taxon>Cyanobacteriota</taxon>
        <taxon>Cyanophyceae</taxon>
        <taxon>Nodosilineales</taxon>
        <taxon>Nodosilineaceae</taxon>
        <taxon>Halomicronema</taxon>
    </lineage>
</organism>
<dbReference type="EMBL" id="CP021983">
    <property type="protein sequence ID" value="ASC70746.1"/>
    <property type="molecule type" value="Genomic_DNA"/>
</dbReference>
<dbReference type="KEGG" id="hhg:XM38_016920"/>
<dbReference type="AlphaFoldDB" id="A0A1Z3HKF8"/>
<evidence type="ECO:0008006" key="3">
    <source>
        <dbReference type="Google" id="ProtNLM"/>
    </source>
</evidence>
<dbReference type="RefSeq" id="WP_080814252.1">
    <property type="nucleotide sequence ID" value="NZ_CP021983.2"/>
</dbReference>
<name>A0A1Z3HKF8_9CYAN</name>
<keyword evidence="2" id="KW-1185">Reference proteome</keyword>
<reference evidence="1 2" key="1">
    <citation type="journal article" date="2016" name="Biochim. Biophys. Acta">
        <title>Characterization of red-shifted phycobilisomes isolated from the chlorophyll f-containing cyanobacterium Halomicronema hongdechloris.</title>
        <authorList>
            <person name="Li Y."/>
            <person name="Lin Y."/>
            <person name="Garvey C.J."/>
            <person name="Birch D."/>
            <person name="Corkery R.W."/>
            <person name="Loughlin P.C."/>
            <person name="Scheer H."/>
            <person name="Willows R.D."/>
            <person name="Chen M."/>
        </authorList>
    </citation>
    <scope>NUCLEOTIDE SEQUENCE [LARGE SCALE GENOMIC DNA]</scope>
    <source>
        <strain evidence="1 2">C2206</strain>
    </source>
</reference>
<dbReference type="OrthoDB" id="512922at2"/>
<dbReference type="NCBIfam" id="TIGR00072">
    <property type="entry name" value="hydrog_prot"/>
    <property type="match status" value="1"/>
</dbReference>
<dbReference type="PANTHER" id="PTHR30302:SF5">
    <property type="entry name" value="SLR1876 PROTEIN"/>
    <property type="match status" value="1"/>
</dbReference>
<dbReference type="InterPro" id="IPR000671">
    <property type="entry name" value="Peptidase_A31"/>
</dbReference>